<organism evidence="1">
    <name type="scientific">termite gut metagenome</name>
    <dbReference type="NCBI Taxonomy" id="433724"/>
    <lineage>
        <taxon>unclassified sequences</taxon>
        <taxon>metagenomes</taxon>
        <taxon>organismal metagenomes</taxon>
    </lineage>
</organism>
<proteinExistence type="predicted"/>
<evidence type="ECO:0008006" key="2">
    <source>
        <dbReference type="Google" id="ProtNLM"/>
    </source>
</evidence>
<sequence length="242" mass="27732">MVRRIFSFSTINLLLLPVCISLQAQNVKSPEESEKNIPVYNGVYIGMDIYGIGNRLLGSDFFSTEISVDVNLKRRFFPVLEIGYGTTDAWGEAGTHYKSNAPYFRIGMNYNSRYRKNNESHWYAGIRYGISSISYDVEQLSVKDPVWNESIGNNPALKDDVWGESLPYNYTGLKSSMQWFELVAGVRVQVYKNFMMGWSVRMKYRTSARTSEYGNLWYVPGFGVYGSSNTAINYSLIYKLPF</sequence>
<evidence type="ECO:0000313" key="1">
    <source>
        <dbReference type="EMBL" id="KAA6323087.1"/>
    </source>
</evidence>
<dbReference type="Pfam" id="PF19515">
    <property type="entry name" value="DUF6048"/>
    <property type="match status" value="1"/>
</dbReference>
<accession>A0A5J4QMD0</accession>
<dbReference type="AlphaFoldDB" id="A0A5J4QMD0"/>
<gene>
    <name evidence="1" type="ORF">EZS27_027440</name>
</gene>
<comment type="caution">
    <text evidence="1">The sequence shown here is derived from an EMBL/GenBank/DDBJ whole genome shotgun (WGS) entry which is preliminary data.</text>
</comment>
<reference evidence="1" key="1">
    <citation type="submission" date="2019-03" db="EMBL/GenBank/DDBJ databases">
        <title>Single cell metagenomics reveals metabolic interactions within the superorganism composed of flagellate Streblomastix strix and complex community of Bacteroidetes bacteria on its surface.</title>
        <authorList>
            <person name="Treitli S.C."/>
            <person name="Kolisko M."/>
            <person name="Husnik F."/>
            <person name="Keeling P."/>
            <person name="Hampl V."/>
        </authorList>
    </citation>
    <scope>NUCLEOTIDE SEQUENCE</scope>
    <source>
        <strain evidence="1">STM</strain>
    </source>
</reference>
<name>A0A5J4QMD0_9ZZZZ</name>
<protein>
    <recommendedName>
        <fullName evidence="2">Outer membrane protein beta-barrel domain-containing protein</fullName>
    </recommendedName>
</protein>
<dbReference type="EMBL" id="SNRY01002886">
    <property type="protein sequence ID" value="KAA6323087.1"/>
    <property type="molecule type" value="Genomic_DNA"/>
</dbReference>
<dbReference type="InterPro" id="IPR046111">
    <property type="entry name" value="DUF6048"/>
</dbReference>